<gene>
    <name evidence="4" type="ORF">SAMN06295920_107111</name>
</gene>
<evidence type="ECO:0000256" key="2">
    <source>
        <dbReference type="ARBA" id="ARBA00023002"/>
    </source>
</evidence>
<evidence type="ECO:0000313" key="4">
    <source>
        <dbReference type="EMBL" id="SKB85611.1"/>
    </source>
</evidence>
<evidence type="ECO:0000313" key="5">
    <source>
        <dbReference type="Proteomes" id="UP000189818"/>
    </source>
</evidence>
<dbReference type="InterPro" id="IPR036856">
    <property type="entry name" value="Ald_Oxase/Xan_DH_a/b_sf"/>
</dbReference>
<dbReference type="Pfam" id="PF02738">
    <property type="entry name" value="MoCoBD_1"/>
    <property type="match status" value="1"/>
</dbReference>
<dbReference type="InterPro" id="IPR016208">
    <property type="entry name" value="Ald_Oxase/xanthine_DH-like"/>
</dbReference>
<dbReference type="InterPro" id="IPR037165">
    <property type="entry name" value="AldOxase/xan_DH_Mopterin-bd_sf"/>
</dbReference>
<dbReference type="InterPro" id="IPR000674">
    <property type="entry name" value="Ald_Oxase/Xan_DH_a/b"/>
</dbReference>
<dbReference type="Pfam" id="PF20256">
    <property type="entry name" value="MoCoBD_2"/>
    <property type="match status" value="1"/>
</dbReference>
<dbReference type="OrthoDB" id="8428274at2"/>
<dbReference type="SUPFAM" id="SSF56003">
    <property type="entry name" value="Molybdenum cofactor-binding domain"/>
    <property type="match status" value="1"/>
</dbReference>
<dbReference type="AlphaFoldDB" id="A0A1T5ENR5"/>
<accession>A0A1T5ENR5</accession>
<reference evidence="5" key="1">
    <citation type="submission" date="2017-02" db="EMBL/GenBank/DDBJ databases">
        <authorList>
            <person name="Varghese N."/>
            <person name="Submissions S."/>
        </authorList>
    </citation>
    <scope>NUCLEOTIDE SEQUENCE [LARGE SCALE GENOMIC DNA]</scope>
    <source>
        <strain evidence="5">UM2</strain>
    </source>
</reference>
<dbReference type="PANTHER" id="PTHR11908">
    <property type="entry name" value="XANTHINE DEHYDROGENASE"/>
    <property type="match status" value="1"/>
</dbReference>
<keyword evidence="5" id="KW-1185">Reference proteome</keyword>
<organism evidence="4 5">
    <name type="scientific">Rhizorhabdus histidinilytica</name>
    <dbReference type="NCBI Taxonomy" id="439228"/>
    <lineage>
        <taxon>Bacteria</taxon>
        <taxon>Pseudomonadati</taxon>
        <taxon>Pseudomonadota</taxon>
        <taxon>Alphaproteobacteria</taxon>
        <taxon>Sphingomonadales</taxon>
        <taxon>Sphingomonadaceae</taxon>
        <taxon>Rhizorhabdus</taxon>
    </lineage>
</organism>
<keyword evidence="2" id="KW-0560">Oxidoreductase</keyword>
<dbReference type="PANTHER" id="PTHR11908:SF132">
    <property type="entry name" value="ALDEHYDE OXIDASE 1-RELATED"/>
    <property type="match status" value="1"/>
</dbReference>
<dbReference type="SMART" id="SM01008">
    <property type="entry name" value="Ald_Xan_dh_C"/>
    <property type="match status" value="1"/>
</dbReference>
<dbReference type="Gene3D" id="3.90.1170.50">
    <property type="entry name" value="Aldehyde oxidase/xanthine dehydrogenase, a/b hammerhead"/>
    <property type="match status" value="1"/>
</dbReference>
<dbReference type="STRING" id="439228.SAMN06295920_107111"/>
<evidence type="ECO:0000259" key="3">
    <source>
        <dbReference type="SMART" id="SM01008"/>
    </source>
</evidence>
<name>A0A1T5ENR5_9SPHN</name>
<dbReference type="InterPro" id="IPR008274">
    <property type="entry name" value="AldOxase/xan_DH_MoCoBD1"/>
</dbReference>
<sequence>MREFGIGQSLPRTEDLRLVRGTGRYTDDIAPAGSARMYVLRSQHAFARIGGIAIDAALEVPGVLAILTGADATADGLGGFTSMVRRTGPDGQPNFEPPFAVIARDVTRYVGEPVAVIVAETLNAAKDAAELIEVDYEAQPCVADLALADAPGAPLVWEQCPGNLCVLTEVGDKSATDDAFARAAHVAQVDFRISRVAVSTMEPRTAVAEWSEADQRFTLHASIQNPHMSREQLAGVLGLPSHRIRAVALDVGGGFGLKGVPHPELALVMWAARRVGRPVRWTSERSEGFLADCHARDQIVHAELALDEEARFLGLRVRVKANFGAYLSLAGVHCALGNIGGLSGVYVLPAIHGEIRGLFTHTVPIGPYRGAGRPEASMMIERVIDVAARDLGMDPAELRRRNLIPADRMPYDTGFVFTYDSGDFPASQAKVQEISDWNGFERRRAGAWARGRLRGIGMAHVIEIAAGQLDEMGAIEVDTSGAIAVTTGMQNHGQGHETMYRQLIAEFMHVPPDKVSVRDCDTDQIPYGFGTGGSRSAVVAGFLLETLASKVIAKGKQVAAIMLEVEPDQIDYREGAVFAARDSNRSATLAEVARFAHQPMHLPPGFEGGLSHRQMTRLAGPTFPNGCHVCEVEIDPETGHLDFVGYWVSEDVGKAINPMIVKGQVHGGVVQGLGQALGEYIHYDEEGQLATGSFMDYQMPRALDMPAIGIVSSDTPSRNNPLGIKGCGEGGTVGALPAAMNAIADALGPLGITNFDMPATPQRLWRAIRDAGGMPHAMAAE</sequence>
<protein>
    <submittedName>
        <fullName evidence="4">Carbon-monoxide dehydrogenase large subunit</fullName>
    </submittedName>
</protein>
<dbReference type="Pfam" id="PF01315">
    <property type="entry name" value="Ald_Xan_dh_C"/>
    <property type="match status" value="1"/>
</dbReference>
<dbReference type="RefSeq" id="WP_079649209.1">
    <property type="nucleotide sequence ID" value="NZ_FUYM01000007.1"/>
</dbReference>
<dbReference type="SUPFAM" id="SSF54665">
    <property type="entry name" value="CO dehydrogenase molybdoprotein N-domain-like"/>
    <property type="match status" value="1"/>
</dbReference>
<dbReference type="EMBL" id="FUYM01000007">
    <property type="protein sequence ID" value="SKB85611.1"/>
    <property type="molecule type" value="Genomic_DNA"/>
</dbReference>
<dbReference type="Proteomes" id="UP000189818">
    <property type="component" value="Unassembled WGS sequence"/>
</dbReference>
<feature type="domain" description="Aldehyde oxidase/xanthine dehydrogenase a/b hammerhead" evidence="3">
    <location>
        <begin position="20"/>
        <end position="140"/>
    </location>
</feature>
<dbReference type="Gene3D" id="3.30.365.10">
    <property type="entry name" value="Aldehyde oxidase/xanthine dehydrogenase, molybdopterin binding domain"/>
    <property type="match status" value="4"/>
</dbReference>
<keyword evidence="1" id="KW-0500">Molybdenum</keyword>
<evidence type="ECO:0000256" key="1">
    <source>
        <dbReference type="ARBA" id="ARBA00022505"/>
    </source>
</evidence>
<dbReference type="GO" id="GO:0005506">
    <property type="term" value="F:iron ion binding"/>
    <property type="evidence" value="ECO:0007669"/>
    <property type="project" value="InterPro"/>
</dbReference>
<proteinExistence type="predicted"/>
<dbReference type="InterPro" id="IPR046867">
    <property type="entry name" value="AldOxase/xan_DH_MoCoBD2"/>
</dbReference>
<dbReference type="GO" id="GO:0016491">
    <property type="term" value="F:oxidoreductase activity"/>
    <property type="evidence" value="ECO:0007669"/>
    <property type="project" value="UniProtKB-KW"/>
</dbReference>